<feature type="region of interest" description="Disordered" evidence="1">
    <location>
        <begin position="125"/>
        <end position="191"/>
    </location>
</feature>
<feature type="compositionally biased region" description="Polar residues" evidence="1">
    <location>
        <begin position="125"/>
        <end position="138"/>
    </location>
</feature>
<feature type="region of interest" description="Disordered" evidence="1">
    <location>
        <begin position="1"/>
        <end position="35"/>
    </location>
</feature>
<dbReference type="Proteomes" id="UP000015104">
    <property type="component" value="Unassembled WGS sequence"/>
</dbReference>
<gene>
    <name evidence="2" type="primary">107365852</name>
</gene>
<evidence type="ECO:0000256" key="1">
    <source>
        <dbReference type="SAM" id="MobiDB-lite"/>
    </source>
</evidence>
<protein>
    <submittedName>
        <fullName evidence="2">Uncharacterized protein</fullName>
    </submittedName>
</protein>
<name>T1KNZ6_TETUR</name>
<feature type="compositionally biased region" description="Basic and acidic residues" evidence="1">
    <location>
        <begin position="143"/>
        <end position="159"/>
    </location>
</feature>
<evidence type="ECO:0000313" key="3">
    <source>
        <dbReference type="Proteomes" id="UP000015104"/>
    </source>
</evidence>
<proteinExistence type="predicted"/>
<accession>T1KNZ6</accession>
<feature type="compositionally biased region" description="Basic and acidic residues" evidence="1">
    <location>
        <begin position="380"/>
        <end position="389"/>
    </location>
</feature>
<feature type="compositionally biased region" description="Basic and acidic residues" evidence="1">
    <location>
        <begin position="23"/>
        <end position="35"/>
    </location>
</feature>
<feature type="compositionally biased region" description="Basic and acidic residues" evidence="1">
    <location>
        <begin position="1"/>
        <end position="14"/>
    </location>
</feature>
<feature type="compositionally biased region" description="Low complexity" evidence="1">
    <location>
        <begin position="78"/>
        <end position="87"/>
    </location>
</feature>
<reference evidence="3" key="1">
    <citation type="submission" date="2011-08" db="EMBL/GenBank/DDBJ databases">
        <authorList>
            <person name="Rombauts S."/>
        </authorList>
    </citation>
    <scope>NUCLEOTIDE SEQUENCE</scope>
    <source>
        <strain evidence="3">London</strain>
    </source>
</reference>
<evidence type="ECO:0000313" key="2">
    <source>
        <dbReference type="EnsemblMetazoa" id="tetur16g02750.1"/>
    </source>
</evidence>
<dbReference type="KEGG" id="tut:107365852"/>
<dbReference type="AlphaFoldDB" id="T1KNZ6"/>
<feature type="compositionally biased region" description="Basic and acidic residues" evidence="1">
    <location>
        <begin position="353"/>
        <end position="365"/>
    </location>
</feature>
<dbReference type="EMBL" id="CAEY01000279">
    <property type="status" value="NOT_ANNOTATED_CDS"/>
    <property type="molecule type" value="Genomic_DNA"/>
</dbReference>
<organism evidence="2 3">
    <name type="scientific">Tetranychus urticae</name>
    <name type="common">Two-spotted spider mite</name>
    <dbReference type="NCBI Taxonomy" id="32264"/>
    <lineage>
        <taxon>Eukaryota</taxon>
        <taxon>Metazoa</taxon>
        <taxon>Ecdysozoa</taxon>
        <taxon>Arthropoda</taxon>
        <taxon>Chelicerata</taxon>
        <taxon>Arachnida</taxon>
        <taxon>Acari</taxon>
        <taxon>Acariformes</taxon>
        <taxon>Trombidiformes</taxon>
        <taxon>Prostigmata</taxon>
        <taxon>Eleutherengona</taxon>
        <taxon>Raphignathae</taxon>
        <taxon>Tetranychoidea</taxon>
        <taxon>Tetranychidae</taxon>
        <taxon>Tetranychus</taxon>
    </lineage>
</organism>
<sequence>MEVNQEKLNSEGKSEPWINSDQSENKENRLSDELKSDKTLLDMIKSRPKRCNRKVPSRLRPVIREEDLTATDEKKPTDLSGKSSDASLLDSGLDTFFQSTSITFKRQTFGDTSFFDEAFSRAPISDQSILNRKTSQFEANAEETEKGQEDKSSKNDDFSRTNNNKLSPLWADKVSRSRSSPNLIDPRKMLMPGDPRVNLSIIKELRTRQKTGESEVSNNKNIANNNNHHHLSLLSELKSKNKPICSKNDSAHINLVNRDKPPISILKPSLKCSSGSSTVQQSGQFFNVKLKETKSDNRSVNSLIKSYTRASFPVKEIDDVKRKSTQNCKDGDEADGDENNVTGLSKEASALDVGKDEKSSDRSSEESSSSSSDEDEKENDDCHQSKREAIGCCPDE</sequence>
<dbReference type="OrthoDB" id="10623898at2759"/>
<reference evidence="2" key="2">
    <citation type="submission" date="2015-06" db="UniProtKB">
        <authorList>
            <consortium name="EnsemblMetazoa"/>
        </authorList>
    </citation>
    <scope>IDENTIFICATION</scope>
</reference>
<keyword evidence="3" id="KW-1185">Reference proteome</keyword>
<feature type="compositionally biased region" description="Basic and acidic residues" evidence="1">
    <location>
        <begin position="62"/>
        <end position="77"/>
    </location>
</feature>
<dbReference type="EnsemblMetazoa" id="tetur16g02750.1">
    <property type="protein sequence ID" value="tetur16g02750.1"/>
    <property type="gene ID" value="tetur16g02750"/>
</dbReference>
<dbReference type="HOGENOM" id="CLU_697052_0_0_1"/>
<feature type="region of interest" description="Disordered" evidence="1">
    <location>
        <begin position="50"/>
        <end position="87"/>
    </location>
</feature>
<feature type="region of interest" description="Disordered" evidence="1">
    <location>
        <begin position="321"/>
        <end position="396"/>
    </location>
</feature>